<dbReference type="GeneID" id="54350577"/>
<dbReference type="AlphaFoldDB" id="A0A6A5RJK3"/>
<dbReference type="OrthoDB" id="2910287at2759"/>
<feature type="signal peptide" evidence="1">
    <location>
        <begin position="1"/>
        <end position="19"/>
    </location>
</feature>
<dbReference type="RefSeq" id="XP_033447540.1">
    <property type="nucleotide sequence ID" value="XM_033592909.1"/>
</dbReference>
<keyword evidence="1" id="KW-0732">Signal</keyword>
<protein>
    <submittedName>
        <fullName evidence="2">Uncharacterized protein</fullName>
    </submittedName>
</protein>
<name>A0A6A5RJK3_9PLEO</name>
<accession>A0A6A5RJK3</accession>
<proteinExistence type="predicted"/>
<organism evidence="2 3">
    <name type="scientific">Didymella exigua CBS 183.55</name>
    <dbReference type="NCBI Taxonomy" id="1150837"/>
    <lineage>
        <taxon>Eukaryota</taxon>
        <taxon>Fungi</taxon>
        <taxon>Dikarya</taxon>
        <taxon>Ascomycota</taxon>
        <taxon>Pezizomycotina</taxon>
        <taxon>Dothideomycetes</taxon>
        <taxon>Pleosporomycetidae</taxon>
        <taxon>Pleosporales</taxon>
        <taxon>Pleosporineae</taxon>
        <taxon>Didymellaceae</taxon>
        <taxon>Didymella</taxon>
    </lineage>
</organism>
<dbReference type="EMBL" id="ML978972">
    <property type="protein sequence ID" value="KAF1927288.1"/>
    <property type="molecule type" value="Genomic_DNA"/>
</dbReference>
<feature type="chain" id="PRO_5025451615" evidence="1">
    <location>
        <begin position="20"/>
        <end position="122"/>
    </location>
</feature>
<reference evidence="2" key="1">
    <citation type="journal article" date="2020" name="Stud. Mycol.">
        <title>101 Dothideomycetes genomes: a test case for predicting lifestyles and emergence of pathogens.</title>
        <authorList>
            <person name="Haridas S."/>
            <person name="Albert R."/>
            <person name="Binder M."/>
            <person name="Bloem J."/>
            <person name="Labutti K."/>
            <person name="Salamov A."/>
            <person name="Andreopoulos B."/>
            <person name="Baker S."/>
            <person name="Barry K."/>
            <person name="Bills G."/>
            <person name="Bluhm B."/>
            <person name="Cannon C."/>
            <person name="Castanera R."/>
            <person name="Culley D."/>
            <person name="Daum C."/>
            <person name="Ezra D."/>
            <person name="Gonzalez J."/>
            <person name="Henrissat B."/>
            <person name="Kuo A."/>
            <person name="Liang C."/>
            <person name="Lipzen A."/>
            <person name="Lutzoni F."/>
            <person name="Magnuson J."/>
            <person name="Mondo S."/>
            <person name="Nolan M."/>
            <person name="Ohm R."/>
            <person name="Pangilinan J."/>
            <person name="Park H.-J."/>
            <person name="Ramirez L."/>
            <person name="Alfaro M."/>
            <person name="Sun H."/>
            <person name="Tritt A."/>
            <person name="Yoshinaga Y."/>
            <person name="Zwiers L.-H."/>
            <person name="Turgeon B."/>
            <person name="Goodwin S."/>
            <person name="Spatafora J."/>
            <person name="Crous P."/>
            <person name="Grigoriev I."/>
        </authorList>
    </citation>
    <scope>NUCLEOTIDE SEQUENCE</scope>
    <source>
        <strain evidence="2">CBS 183.55</strain>
    </source>
</reference>
<evidence type="ECO:0000256" key="1">
    <source>
        <dbReference type="SAM" id="SignalP"/>
    </source>
</evidence>
<dbReference type="Proteomes" id="UP000800082">
    <property type="component" value="Unassembled WGS sequence"/>
</dbReference>
<dbReference type="Gene3D" id="2.60.20.10">
    <property type="entry name" value="Crystallins"/>
    <property type="match status" value="1"/>
</dbReference>
<sequence>MQFKASILIFLASMAPAFAAPVEAAAASGPGLFLCQNTHFNDRPNFCKKYSSPWGQCTTTTDIFPGGDRGVSSAGPDPGNWCTLYENEGCTGPELQVYYPGYFDLAQVGWNDRAKSFNCAAI</sequence>
<keyword evidence="3" id="KW-1185">Reference proteome</keyword>
<gene>
    <name evidence="2" type="ORF">M421DRAFT_421678</name>
</gene>
<evidence type="ECO:0000313" key="2">
    <source>
        <dbReference type="EMBL" id="KAF1927288.1"/>
    </source>
</evidence>
<evidence type="ECO:0000313" key="3">
    <source>
        <dbReference type="Proteomes" id="UP000800082"/>
    </source>
</evidence>